<dbReference type="EMBL" id="JYDS01000231">
    <property type="protein sequence ID" value="KRZ20697.1"/>
    <property type="molecule type" value="Genomic_DNA"/>
</dbReference>
<sequence>MEDRITQQGPSDDAIVRCRYTTSAKQVIQILQFFSEFHFLSKRWGMQAIAGAFHYTGSLTGLHCNGISVTAGSRPTPCCCRPDHHSPS</sequence>
<evidence type="ECO:0000313" key="3">
    <source>
        <dbReference type="Proteomes" id="UP000054632"/>
    </source>
</evidence>
<protein>
    <submittedName>
        <fullName evidence="2">Uncharacterized protein</fullName>
    </submittedName>
</protein>
<dbReference type="AlphaFoldDB" id="A0A0V1ICZ4"/>
<proteinExistence type="predicted"/>
<gene>
    <name evidence="1" type="ORF">T4A_3052</name>
    <name evidence="2" type="ORF">T4B_11255</name>
</gene>
<dbReference type="Proteomes" id="UP000054805">
    <property type="component" value="Unassembled WGS sequence"/>
</dbReference>
<evidence type="ECO:0000313" key="2">
    <source>
        <dbReference type="EMBL" id="KRZ20697.1"/>
    </source>
</evidence>
<evidence type="ECO:0000313" key="1">
    <source>
        <dbReference type="EMBL" id="KRY79306.1"/>
    </source>
</evidence>
<evidence type="ECO:0000313" key="4">
    <source>
        <dbReference type="Proteomes" id="UP000054805"/>
    </source>
</evidence>
<dbReference type="Proteomes" id="UP000054632">
    <property type="component" value="Unassembled WGS sequence"/>
</dbReference>
<comment type="caution">
    <text evidence="2">The sequence shown here is derived from an EMBL/GenBank/DDBJ whole genome shotgun (WGS) entry which is preliminary data.</text>
</comment>
<dbReference type="EMBL" id="JYDR01000002">
    <property type="protein sequence ID" value="KRY79306.1"/>
    <property type="molecule type" value="Genomic_DNA"/>
</dbReference>
<organism evidence="2 4">
    <name type="scientific">Trichinella pseudospiralis</name>
    <name type="common">Parasitic roundworm</name>
    <dbReference type="NCBI Taxonomy" id="6337"/>
    <lineage>
        <taxon>Eukaryota</taxon>
        <taxon>Metazoa</taxon>
        <taxon>Ecdysozoa</taxon>
        <taxon>Nematoda</taxon>
        <taxon>Enoplea</taxon>
        <taxon>Dorylaimia</taxon>
        <taxon>Trichinellida</taxon>
        <taxon>Trichinellidae</taxon>
        <taxon>Trichinella</taxon>
    </lineage>
</organism>
<keyword evidence="4" id="KW-1185">Reference proteome</keyword>
<name>A0A0V1ICZ4_TRIPS</name>
<reference evidence="3 4" key="1">
    <citation type="submission" date="2015-01" db="EMBL/GenBank/DDBJ databases">
        <title>Evolution of Trichinella species and genotypes.</title>
        <authorList>
            <person name="Korhonen P.K."/>
            <person name="Edoardo P."/>
            <person name="Giuseppe L.R."/>
            <person name="Gasser R.B."/>
        </authorList>
    </citation>
    <scope>NUCLEOTIDE SEQUENCE [LARGE SCALE GENOMIC DNA]</scope>
    <source>
        <strain evidence="1">ISS13</strain>
        <strain evidence="2">ISS588</strain>
    </source>
</reference>
<accession>A0A0V1ICZ4</accession>